<evidence type="ECO:0000256" key="17">
    <source>
        <dbReference type="SAM" id="Phobius"/>
    </source>
</evidence>
<feature type="transmembrane region" description="Helical" evidence="17">
    <location>
        <begin position="78"/>
        <end position="100"/>
    </location>
</feature>
<evidence type="ECO:0000256" key="2">
    <source>
        <dbReference type="ARBA" id="ARBA00004127"/>
    </source>
</evidence>
<organism evidence="18 19">
    <name type="scientific">Acrobeloides nanus</name>
    <dbReference type="NCBI Taxonomy" id="290746"/>
    <lineage>
        <taxon>Eukaryota</taxon>
        <taxon>Metazoa</taxon>
        <taxon>Ecdysozoa</taxon>
        <taxon>Nematoda</taxon>
        <taxon>Chromadorea</taxon>
        <taxon>Rhabditida</taxon>
        <taxon>Tylenchina</taxon>
        <taxon>Cephalobomorpha</taxon>
        <taxon>Cephaloboidea</taxon>
        <taxon>Cephalobidae</taxon>
        <taxon>Acrobeloides</taxon>
    </lineage>
</organism>
<keyword evidence="18" id="KW-1185">Reference proteome</keyword>
<evidence type="ECO:0000256" key="14">
    <source>
        <dbReference type="ARBA" id="ARBA00049296"/>
    </source>
</evidence>
<evidence type="ECO:0000256" key="16">
    <source>
        <dbReference type="ARBA" id="ARBA00049428"/>
    </source>
</evidence>
<dbReference type="InterPro" id="IPR006838">
    <property type="entry name" value="ADTRP_AIG1"/>
</dbReference>
<feature type="transmembrane region" description="Helical" evidence="17">
    <location>
        <begin position="147"/>
        <end position="172"/>
    </location>
</feature>
<reference evidence="19" key="1">
    <citation type="submission" date="2022-11" db="UniProtKB">
        <authorList>
            <consortium name="WormBaseParasite"/>
        </authorList>
    </citation>
    <scope>IDENTIFICATION</scope>
</reference>
<comment type="catalytic activity">
    <reaction evidence="13">
        <text>9-octadecanoyloxy-octadecanoate + H2O = 9-hydroxy-octadecanoate + octadecanoate + H(+)</text>
        <dbReference type="Rhea" id="RHEA:52096"/>
        <dbReference type="ChEBI" id="CHEBI:15377"/>
        <dbReference type="ChEBI" id="CHEBI:15378"/>
        <dbReference type="ChEBI" id="CHEBI:25629"/>
        <dbReference type="ChEBI" id="CHEBI:136286"/>
        <dbReference type="ChEBI" id="CHEBI:136373"/>
    </reaction>
    <physiologicalReaction direction="left-to-right" evidence="13">
        <dbReference type="Rhea" id="RHEA:52097"/>
    </physiologicalReaction>
</comment>
<comment type="catalytic activity">
    <reaction evidence="10">
        <text>12-octadecanoyloxy-octadecanoate + H2O = 12-hydroxyoctadecanoate + octadecanoate + H(+)</text>
        <dbReference type="Rhea" id="RHEA:52080"/>
        <dbReference type="ChEBI" id="CHEBI:15377"/>
        <dbReference type="ChEBI" id="CHEBI:15378"/>
        <dbReference type="ChEBI" id="CHEBI:25629"/>
        <dbReference type="ChEBI" id="CHEBI:84201"/>
        <dbReference type="ChEBI" id="CHEBI:136330"/>
    </reaction>
    <physiologicalReaction direction="left-to-right" evidence="10">
        <dbReference type="Rhea" id="RHEA:52081"/>
    </physiologicalReaction>
</comment>
<evidence type="ECO:0000256" key="3">
    <source>
        <dbReference type="ARBA" id="ARBA00009300"/>
    </source>
</evidence>
<dbReference type="GO" id="GO:0016020">
    <property type="term" value="C:membrane"/>
    <property type="evidence" value="ECO:0007669"/>
    <property type="project" value="InterPro"/>
</dbReference>
<evidence type="ECO:0000256" key="12">
    <source>
        <dbReference type="ARBA" id="ARBA00048800"/>
    </source>
</evidence>
<dbReference type="PANTHER" id="PTHR10989">
    <property type="entry name" value="ANDROGEN-INDUCED PROTEIN 1-RELATED"/>
    <property type="match status" value="1"/>
</dbReference>
<protein>
    <submittedName>
        <fullName evidence="19">Androgen-induced gene 1 protein</fullName>
    </submittedName>
</protein>
<evidence type="ECO:0000256" key="13">
    <source>
        <dbReference type="ARBA" id="ARBA00049221"/>
    </source>
</evidence>
<dbReference type="PANTHER" id="PTHR10989:SF16">
    <property type="entry name" value="AT02829P-RELATED"/>
    <property type="match status" value="1"/>
</dbReference>
<feature type="transmembrane region" description="Helical" evidence="17">
    <location>
        <begin position="6"/>
        <end position="24"/>
    </location>
</feature>
<sequence length="187" mass="21404">MVDLLLQVVYHTLATFLALTYGTFKFSGFRKSVEFFSTAIAFPIGLTVVVLFWGLYYYDPGTLFKDEEAKDLLLSLSWYNHAIHTAPGLAMILDFGVWKHPRPAKTKAIKSILIFCILYLIDIHLIYYVSGFWAYPILGQLAFPFRILFIVFCTAVIFGAFLIGDVYNSYLLDSTGKQKKAKKQRRD</sequence>
<comment type="subcellular location">
    <subcellularLocation>
        <location evidence="2">Endomembrane system</location>
        <topology evidence="2">Multi-pass membrane protein</topology>
    </subcellularLocation>
</comment>
<evidence type="ECO:0000256" key="15">
    <source>
        <dbReference type="ARBA" id="ARBA00049322"/>
    </source>
</evidence>
<evidence type="ECO:0000313" key="18">
    <source>
        <dbReference type="Proteomes" id="UP000887540"/>
    </source>
</evidence>
<evidence type="ECO:0000313" key="19">
    <source>
        <dbReference type="WBParaSite" id="ACRNAN_Path_289.g1096.t1"/>
    </source>
</evidence>
<dbReference type="AlphaFoldDB" id="A0A914C4R4"/>
<evidence type="ECO:0000256" key="10">
    <source>
        <dbReference type="ARBA" id="ARBA00048680"/>
    </source>
</evidence>
<evidence type="ECO:0000256" key="8">
    <source>
        <dbReference type="ARBA" id="ARBA00047427"/>
    </source>
</evidence>
<comment type="catalytic activity">
    <reaction evidence="15">
        <text>13-(9Z-hexadecenoyloxy)-octadecanoate + H2O = 13-hydroxy-octadecanoate + (9Z)-hexadecenoate + H(+)</text>
        <dbReference type="Rhea" id="RHEA:52076"/>
        <dbReference type="ChEBI" id="CHEBI:15377"/>
        <dbReference type="ChEBI" id="CHEBI:15378"/>
        <dbReference type="ChEBI" id="CHEBI:32372"/>
        <dbReference type="ChEBI" id="CHEBI:136304"/>
        <dbReference type="ChEBI" id="CHEBI:136315"/>
    </reaction>
    <physiologicalReaction direction="left-to-right" evidence="15">
        <dbReference type="Rhea" id="RHEA:52077"/>
    </physiologicalReaction>
</comment>
<comment type="similarity">
    <text evidence="3">Belongs to the AIG1 family.</text>
</comment>
<dbReference type="WBParaSite" id="ACRNAN_Path_289.g1096.t1">
    <property type="protein sequence ID" value="ACRNAN_Path_289.g1096.t1"/>
    <property type="gene ID" value="ACRNAN_Path_289.g1096"/>
</dbReference>
<evidence type="ECO:0000256" key="11">
    <source>
        <dbReference type="ARBA" id="ARBA00048701"/>
    </source>
</evidence>
<comment type="catalytic activity">
    <reaction evidence="8">
        <text>13-octadecanoyloxy-octadecanoate + H2O = 13-hydroxy-octadecanoate + octadecanoate + H(+)</text>
        <dbReference type="Rhea" id="RHEA:52084"/>
        <dbReference type="ChEBI" id="CHEBI:15377"/>
        <dbReference type="ChEBI" id="CHEBI:15378"/>
        <dbReference type="ChEBI" id="CHEBI:25629"/>
        <dbReference type="ChEBI" id="CHEBI:136304"/>
        <dbReference type="ChEBI" id="CHEBI:136335"/>
    </reaction>
    <physiologicalReaction direction="left-to-right" evidence="8">
        <dbReference type="Rhea" id="RHEA:52085"/>
    </physiologicalReaction>
</comment>
<dbReference type="Proteomes" id="UP000887540">
    <property type="component" value="Unplaced"/>
</dbReference>
<proteinExistence type="inferred from homology"/>
<evidence type="ECO:0000256" key="6">
    <source>
        <dbReference type="ARBA" id="ARBA00023136"/>
    </source>
</evidence>
<comment type="catalytic activity">
    <reaction evidence="1">
        <text>9-(9Z-hexadecenoyloxy)-octadecanoate + H2O = (9Z)-hexadecenoate + 9-hydroxy-octadecanoate + H(+)</text>
        <dbReference type="Rhea" id="RHEA:52068"/>
        <dbReference type="ChEBI" id="CHEBI:15377"/>
        <dbReference type="ChEBI" id="CHEBI:15378"/>
        <dbReference type="ChEBI" id="CHEBI:32372"/>
        <dbReference type="ChEBI" id="CHEBI:136286"/>
        <dbReference type="ChEBI" id="CHEBI:136309"/>
    </reaction>
    <physiologicalReaction direction="left-to-right" evidence="1">
        <dbReference type="Rhea" id="RHEA:52069"/>
    </physiologicalReaction>
</comment>
<dbReference type="Pfam" id="PF04750">
    <property type="entry name" value="Far-17a_AIG1"/>
    <property type="match status" value="1"/>
</dbReference>
<evidence type="ECO:0000256" key="4">
    <source>
        <dbReference type="ARBA" id="ARBA00022692"/>
    </source>
</evidence>
<dbReference type="GO" id="GO:0012505">
    <property type="term" value="C:endomembrane system"/>
    <property type="evidence" value="ECO:0007669"/>
    <property type="project" value="UniProtKB-SubCell"/>
</dbReference>
<comment type="catalytic activity">
    <reaction evidence="7">
        <text>12-hexadecanoyloxy-octadecanoate + H2O = 12-hydroxyoctadecanoate + hexadecanoate + H(+)</text>
        <dbReference type="Rhea" id="RHEA:52056"/>
        <dbReference type="ChEBI" id="CHEBI:7896"/>
        <dbReference type="ChEBI" id="CHEBI:15377"/>
        <dbReference type="ChEBI" id="CHEBI:15378"/>
        <dbReference type="ChEBI" id="CHEBI:83677"/>
        <dbReference type="ChEBI" id="CHEBI:84201"/>
    </reaction>
    <physiologicalReaction direction="left-to-right" evidence="7">
        <dbReference type="Rhea" id="RHEA:52057"/>
    </physiologicalReaction>
</comment>
<keyword evidence="5 17" id="KW-1133">Transmembrane helix</keyword>
<evidence type="ECO:0000256" key="5">
    <source>
        <dbReference type="ARBA" id="ARBA00022989"/>
    </source>
</evidence>
<comment type="catalytic activity">
    <reaction evidence="12">
        <text>9-(9Z-octadecenoyloxy)-octadecanoate + H2O = 9-hydroxy-octadecanoate + (9Z)-octadecenoate + H(+)</text>
        <dbReference type="Rhea" id="RHEA:52048"/>
        <dbReference type="ChEBI" id="CHEBI:15377"/>
        <dbReference type="ChEBI" id="CHEBI:15378"/>
        <dbReference type="ChEBI" id="CHEBI:30823"/>
        <dbReference type="ChEBI" id="CHEBI:136282"/>
        <dbReference type="ChEBI" id="CHEBI:136286"/>
    </reaction>
    <physiologicalReaction direction="left-to-right" evidence="12">
        <dbReference type="Rhea" id="RHEA:52049"/>
    </physiologicalReaction>
</comment>
<evidence type="ECO:0000256" key="1">
    <source>
        <dbReference type="ARBA" id="ARBA00000923"/>
    </source>
</evidence>
<feature type="transmembrane region" description="Helical" evidence="17">
    <location>
        <begin position="112"/>
        <end position="135"/>
    </location>
</feature>
<comment type="catalytic activity">
    <reaction evidence="9">
        <text>9-hexadecanoyloxy-octadecanoate + H2O = 9-hydroxy-octadecanoate + hexadecanoate + H(+)</text>
        <dbReference type="Rhea" id="RHEA:52052"/>
        <dbReference type="ChEBI" id="CHEBI:7896"/>
        <dbReference type="ChEBI" id="CHEBI:15377"/>
        <dbReference type="ChEBI" id="CHEBI:15378"/>
        <dbReference type="ChEBI" id="CHEBI:83670"/>
        <dbReference type="ChEBI" id="CHEBI:136286"/>
    </reaction>
    <physiologicalReaction direction="left-to-right" evidence="9">
        <dbReference type="Rhea" id="RHEA:52053"/>
    </physiologicalReaction>
</comment>
<keyword evidence="6 17" id="KW-0472">Membrane</keyword>
<comment type="catalytic activity">
    <reaction evidence="14">
        <text>13-(9Z-octadecenoyloxy)-octadecanoate + H2O = 13-hydroxy-octadecanoate + (9Z)-octadecenoate + H(+)</text>
        <dbReference type="Rhea" id="RHEA:52064"/>
        <dbReference type="ChEBI" id="CHEBI:15377"/>
        <dbReference type="ChEBI" id="CHEBI:15378"/>
        <dbReference type="ChEBI" id="CHEBI:30823"/>
        <dbReference type="ChEBI" id="CHEBI:136303"/>
        <dbReference type="ChEBI" id="CHEBI:136304"/>
    </reaction>
    <physiologicalReaction direction="left-to-right" evidence="14">
        <dbReference type="Rhea" id="RHEA:52065"/>
    </physiologicalReaction>
</comment>
<keyword evidence="4 17" id="KW-0812">Transmembrane</keyword>
<evidence type="ECO:0000256" key="9">
    <source>
        <dbReference type="ARBA" id="ARBA00047863"/>
    </source>
</evidence>
<comment type="catalytic activity">
    <reaction evidence="11">
        <text>12-(9Z-octadecenoyloxy)-octadecanoate + H2O = 12-hydroxyoctadecanoate + (9Z)-octadecenoate + H(+)</text>
        <dbReference type="Rhea" id="RHEA:52060"/>
        <dbReference type="ChEBI" id="CHEBI:15377"/>
        <dbReference type="ChEBI" id="CHEBI:15378"/>
        <dbReference type="ChEBI" id="CHEBI:30823"/>
        <dbReference type="ChEBI" id="CHEBI:84201"/>
        <dbReference type="ChEBI" id="CHEBI:136302"/>
    </reaction>
    <physiologicalReaction direction="left-to-right" evidence="11">
        <dbReference type="Rhea" id="RHEA:52061"/>
    </physiologicalReaction>
</comment>
<comment type="catalytic activity">
    <reaction evidence="16">
        <text>12-(9Z-hexadecenoyloxy)-octadecanoate + H2O = 12-hydroxyoctadecanoate + (9Z)-hexadecenoate + H(+)</text>
        <dbReference type="Rhea" id="RHEA:52072"/>
        <dbReference type="ChEBI" id="CHEBI:15377"/>
        <dbReference type="ChEBI" id="CHEBI:15378"/>
        <dbReference type="ChEBI" id="CHEBI:32372"/>
        <dbReference type="ChEBI" id="CHEBI:84201"/>
        <dbReference type="ChEBI" id="CHEBI:136312"/>
    </reaction>
    <physiologicalReaction direction="left-to-right" evidence="16">
        <dbReference type="Rhea" id="RHEA:52073"/>
    </physiologicalReaction>
</comment>
<accession>A0A914C4R4</accession>
<name>A0A914C4R4_9BILA</name>
<feature type="transmembrane region" description="Helical" evidence="17">
    <location>
        <begin position="36"/>
        <end position="58"/>
    </location>
</feature>
<evidence type="ECO:0000256" key="7">
    <source>
        <dbReference type="ARBA" id="ARBA00047368"/>
    </source>
</evidence>